<name>A0A7W7XYA6_9GAMM</name>
<keyword evidence="3" id="KW-1185">Reference proteome</keyword>
<comment type="caution">
    <text evidence="2">The sequence shown here is derived from an EMBL/GenBank/DDBJ whole genome shotgun (WGS) entry which is preliminary data.</text>
</comment>
<evidence type="ECO:0000256" key="1">
    <source>
        <dbReference type="SAM" id="Phobius"/>
    </source>
</evidence>
<gene>
    <name evidence="2" type="ORF">HNQ58_000053</name>
</gene>
<sequence length="104" mass="11352">MDMLRFVLLALLAIYLLGLLVNLAGVGRLPEPARYHVGALVIYLLAVGGGGYALAEAGTPDFARAAQWLLGPVALWWVHQLWSHRERPNPHTRPKPPGWTPPAA</sequence>
<evidence type="ECO:0000313" key="3">
    <source>
        <dbReference type="Proteomes" id="UP000519004"/>
    </source>
</evidence>
<feature type="transmembrane region" description="Helical" evidence="1">
    <location>
        <begin position="33"/>
        <end position="55"/>
    </location>
</feature>
<keyword evidence="1" id="KW-0812">Transmembrane</keyword>
<organism evidence="2 3">
    <name type="scientific">Rehaibacterium terrae</name>
    <dbReference type="NCBI Taxonomy" id="1341696"/>
    <lineage>
        <taxon>Bacteria</taxon>
        <taxon>Pseudomonadati</taxon>
        <taxon>Pseudomonadota</taxon>
        <taxon>Gammaproteobacteria</taxon>
        <taxon>Lysobacterales</taxon>
        <taxon>Lysobacteraceae</taxon>
        <taxon>Rehaibacterium</taxon>
    </lineage>
</organism>
<dbReference type="RefSeq" id="WP_183946779.1">
    <property type="nucleotide sequence ID" value="NZ_JACHHX010000001.1"/>
</dbReference>
<protein>
    <submittedName>
        <fullName evidence="2">Uncharacterized protein</fullName>
    </submittedName>
</protein>
<dbReference type="AlphaFoldDB" id="A0A7W7XYA6"/>
<dbReference type="EMBL" id="JACHHX010000001">
    <property type="protein sequence ID" value="MBB5014182.1"/>
    <property type="molecule type" value="Genomic_DNA"/>
</dbReference>
<dbReference type="Proteomes" id="UP000519004">
    <property type="component" value="Unassembled WGS sequence"/>
</dbReference>
<evidence type="ECO:0000313" key="2">
    <source>
        <dbReference type="EMBL" id="MBB5014182.1"/>
    </source>
</evidence>
<keyword evidence="1" id="KW-0472">Membrane</keyword>
<keyword evidence="1" id="KW-1133">Transmembrane helix</keyword>
<accession>A0A7W7XYA6</accession>
<reference evidence="2 3" key="1">
    <citation type="submission" date="2020-08" db="EMBL/GenBank/DDBJ databases">
        <title>Genomic Encyclopedia of Type Strains, Phase IV (KMG-IV): sequencing the most valuable type-strain genomes for metagenomic binning, comparative biology and taxonomic classification.</title>
        <authorList>
            <person name="Goeker M."/>
        </authorList>
    </citation>
    <scope>NUCLEOTIDE SEQUENCE [LARGE SCALE GENOMIC DNA]</scope>
    <source>
        <strain evidence="2 3">DSM 25897</strain>
    </source>
</reference>
<proteinExistence type="predicted"/>